<dbReference type="AlphaFoldDB" id="A0AAU9M2A6"/>
<dbReference type="GO" id="GO:0052689">
    <property type="term" value="F:carboxylic ester hydrolase activity"/>
    <property type="evidence" value="ECO:0007669"/>
    <property type="project" value="InterPro"/>
</dbReference>
<sequence length="575" mass="66156">MAPGHISIFFNIYEKSIQKGSQKESRKKTNQKMFNSDVELGKFVGSTDLIPDAYRAITETSSSCQLHTTRHGIKVLAFSCFPDYTFRFHNREFDLVSSEDHEMFDFISTKVNPKFSINGAGVELFEQHFAELLELLNQLIDNPLVITGQGIGGYLAILFALRHQHEVDVKESNGSKSAKRPICITFGSPMLGNQHLQGAISERPQWKSSFLNVVAKTDYLASFFSSNSQYKPFGTFLFCTESGGHAAFEDQEAILAALDAMVSSNAGNIQMHDYSKELGSIRKKVLYHGPSEFNESNVTPLRAGIIFQFQEIGVLNDISNDLITEMEKRQVKMIKSKKRYEPTKKLNDMKINLTYMEWYMKTRRLKGGYYDIYKNVSDTDKVENKDVIIKPQRFLDQYWKKTVDESDLMPQKQGAKLRKRWLYNGTNYRRIMEPLNIADYYKSGRKNYIANRPKHYELLEKWSEDEKKERKPSEVRMKAASLTEDSCFWAHVEEALISLTDLKNGDLSSTTTDTDQFDFEVYLLGAINEKSLSPDVFVEGSSLMKWWSKYYTYKGNSCNPELARYMKNGGYKSYQ</sequence>
<evidence type="ECO:0000256" key="3">
    <source>
        <dbReference type="ARBA" id="ARBA00022490"/>
    </source>
</evidence>
<evidence type="ECO:0000256" key="4">
    <source>
        <dbReference type="ARBA" id="ARBA00022801"/>
    </source>
</evidence>
<dbReference type="Pfam" id="PF18117">
    <property type="entry name" value="EDS1_EP"/>
    <property type="match status" value="1"/>
</dbReference>
<name>A0AAU9M2A6_9ASTR</name>
<comment type="subcellular location">
    <subcellularLocation>
        <location evidence="2">Cytoplasm</location>
    </subcellularLocation>
    <subcellularLocation>
        <location evidence="1">Nucleus</location>
    </subcellularLocation>
</comment>
<dbReference type="SUPFAM" id="SSF53474">
    <property type="entry name" value="alpha/beta-Hydrolases"/>
    <property type="match status" value="1"/>
</dbReference>
<dbReference type="InterPro" id="IPR041266">
    <property type="entry name" value="EDS1_EP"/>
</dbReference>
<feature type="domain" description="EDS1 EP" evidence="8">
    <location>
        <begin position="356"/>
        <end position="562"/>
    </location>
</feature>
<evidence type="ECO:0000256" key="1">
    <source>
        <dbReference type="ARBA" id="ARBA00004123"/>
    </source>
</evidence>
<dbReference type="InterPro" id="IPR002921">
    <property type="entry name" value="Fungal_lipase-type"/>
</dbReference>
<feature type="domain" description="Fungal lipase-type" evidence="7">
    <location>
        <begin position="123"/>
        <end position="223"/>
    </location>
</feature>
<evidence type="ECO:0000256" key="5">
    <source>
        <dbReference type="ARBA" id="ARBA00022821"/>
    </source>
</evidence>
<dbReference type="GO" id="GO:0005737">
    <property type="term" value="C:cytoplasm"/>
    <property type="evidence" value="ECO:0007669"/>
    <property type="project" value="UniProtKB-SubCell"/>
</dbReference>
<keyword evidence="10" id="KW-1185">Reference proteome</keyword>
<dbReference type="Proteomes" id="UP001157418">
    <property type="component" value="Unassembled WGS sequence"/>
</dbReference>
<dbReference type="Gene3D" id="3.40.50.1820">
    <property type="entry name" value="alpha/beta hydrolase"/>
    <property type="match status" value="1"/>
</dbReference>
<proteinExistence type="predicted"/>
<keyword evidence="4" id="KW-0378">Hydrolase</keyword>
<dbReference type="InterPro" id="IPR044603">
    <property type="entry name" value="SAG101-like"/>
</dbReference>
<gene>
    <name evidence="9" type="ORF">LVIROSA_LOCUS8157</name>
</gene>
<keyword evidence="5" id="KW-0611">Plant defense</keyword>
<keyword evidence="3" id="KW-0963">Cytoplasm</keyword>
<evidence type="ECO:0000313" key="10">
    <source>
        <dbReference type="Proteomes" id="UP001157418"/>
    </source>
</evidence>
<dbReference type="EMBL" id="CAKMRJ010001112">
    <property type="protein sequence ID" value="CAH1420712.1"/>
    <property type="molecule type" value="Genomic_DNA"/>
</dbReference>
<dbReference type="PANTHER" id="PTHR46898:SF3">
    <property type="entry name" value="FUNGAL LIPASE-LIKE DOMAIN-CONTAINING PROTEIN"/>
    <property type="match status" value="1"/>
</dbReference>
<dbReference type="PANTHER" id="PTHR46898">
    <property type="entry name" value="SENESCENCE-ASSOCIATED CARBOXYLESTERASE 101"/>
    <property type="match status" value="1"/>
</dbReference>
<reference evidence="9 10" key="1">
    <citation type="submission" date="2022-01" db="EMBL/GenBank/DDBJ databases">
        <authorList>
            <person name="Xiong W."/>
            <person name="Schranz E."/>
        </authorList>
    </citation>
    <scope>NUCLEOTIDE SEQUENCE [LARGE SCALE GENOMIC DNA]</scope>
</reference>
<dbReference type="GO" id="GO:0006629">
    <property type="term" value="P:lipid metabolic process"/>
    <property type="evidence" value="ECO:0007669"/>
    <property type="project" value="InterPro"/>
</dbReference>
<organism evidence="9 10">
    <name type="scientific">Lactuca virosa</name>
    <dbReference type="NCBI Taxonomy" id="75947"/>
    <lineage>
        <taxon>Eukaryota</taxon>
        <taxon>Viridiplantae</taxon>
        <taxon>Streptophyta</taxon>
        <taxon>Embryophyta</taxon>
        <taxon>Tracheophyta</taxon>
        <taxon>Spermatophyta</taxon>
        <taxon>Magnoliopsida</taxon>
        <taxon>eudicotyledons</taxon>
        <taxon>Gunneridae</taxon>
        <taxon>Pentapetalae</taxon>
        <taxon>asterids</taxon>
        <taxon>campanulids</taxon>
        <taxon>Asterales</taxon>
        <taxon>Asteraceae</taxon>
        <taxon>Cichorioideae</taxon>
        <taxon>Cichorieae</taxon>
        <taxon>Lactucinae</taxon>
        <taxon>Lactuca</taxon>
    </lineage>
</organism>
<keyword evidence="6" id="KW-0539">Nucleus</keyword>
<dbReference type="GO" id="GO:0005634">
    <property type="term" value="C:nucleus"/>
    <property type="evidence" value="ECO:0007669"/>
    <property type="project" value="UniProtKB-SubCell"/>
</dbReference>
<evidence type="ECO:0000313" key="9">
    <source>
        <dbReference type="EMBL" id="CAH1420712.1"/>
    </source>
</evidence>
<protein>
    <submittedName>
        <fullName evidence="9">Uncharacterized protein</fullName>
    </submittedName>
</protein>
<accession>A0AAU9M2A6</accession>
<dbReference type="Pfam" id="PF01764">
    <property type="entry name" value="Lipase_3"/>
    <property type="match status" value="1"/>
</dbReference>
<evidence type="ECO:0000256" key="2">
    <source>
        <dbReference type="ARBA" id="ARBA00004496"/>
    </source>
</evidence>
<comment type="caution">
    <text evidence="9">The sequence shown here is derived from an EMBL/GenBank/DDBJ whole genome shotgun (WGS) entry which is preliminary data.</text>
</comment>
<evidence type="ECO:0000259" key="8">
    <source>
        <dbReference type="Pfam" id="PF18117"/>
    </source>
</evidence>
<dbReference type="GO" id="GO:0006952">
    <property type="term" value="P:defense response"/>
    <property type="evidence" value="ECO:0007669"/>
    <property type="project" value="UniProtKB-KW"/>
</dbReference>
<evidence type="ECO:0000256" key="6">
    <source>
        <dbReference type="ARBA" id="ARBA00023242"/>
    </source>
</evidence>
<dbReference type="InterPro" id="IPR029058">
    <property type="entry name" value="AB_hydrolase_fold"/>
</dbReference>
<evidence type="ECO:0000259" key="7">
    <source>
        <dbReference type="Pfam" id="PF01764"/>
    </source>
</evidence>